<name>A0A1H3XB64_9BACT</name>
<dbReference type="InterPro" id="IPR014922">
    <property type="entry name" value="YdhG-like"/>
</dbReference>
<organism evidence="2 3">
    <name type="scientific">Arachidicoccus rhizosphaerae</name>
    <dbReference type="NCBI Taxonomy" id="551991"/>
    <lineage>
        <taxon>Bacteria</taxon>
        <taxon>Pseudomonadati</taxon>
        <taxon>Bacteroidota</taxon>
        <taxon>Chitinophagia</taxon>
        <taxon>Chitinophagales</taxon>
        <taxon>Chitinophagaceae</taxon>
        <taxon>Arachidicoccus</taxon>
    </lineage>
</organism>
<gene>
    <name evidence="2" type="ORF">SAMN05192529_10547</name>
</gene>
<protein>
    <submittedName>
        <fullName evidence="2">Uncharacterized conserved protein YdeI, YjbR/CyaY-like superfamily, DUF1801 family</fullName>
    </submittedName>
</protein>
<dbReference type="Pfam" id="PF13376">
    <property type="entry name" value="OmdA"/>
    <property type="match status" value="1"/>
</dbReference>
<dbReference type="InterPro" id="IPR016786">
    <property type="entry name" value="YdeI_bac"/>
</dbReference>
<accession>A0A1H3XB64</accession>
<evidence type="ECO:0000259" key="1">
    <source>
        <dbReference type="Pfam" id="PF08818"/>
    </source>
</evidence>
<dbReference type="AlphaFoldDB" id="A0A1H3XB64"/>
<dbReference type="SUPFAM" id="SSF159888">
    <property type="entry name" value="YdhG-like"/>
    <property type="match status" value="1"/>
</dbReference>
<dbReference type="RefSeq" id="WP_091394911.1">
    <property type="nucleotide sequence ID" value="NZ_FNQY01000005.1"/>
</dbReference>
<keyword evidence="3" id="KW-1185">Reference proteome</keyword>
<reference evidence="2 3" key="1">
    <citation type="submission" date="2016-10" db="EMBL/GenBank/DDBJ databases">
        <authorList>
            <person name="de Groot N.N."/>
        </authorList>
    </citation>
    <scope>NUCLEOTIDE SEQUENCE [LARGE SCALE GENOMIC DNA]</scope>
    <source>
        <strain evidence="2 3">Vu-144</strain>
    </source>
</reference>
<dbReference type="Gene3D" id="3.90.1150.200">
    <property type="match status" value="1"/>
</dbReference>
<dbReference type="STRING" id="551991.SAMN05192529_10547"/>
<sequence>MEPKVAFYFELETPFQDQVKLLREIVLSTGLEETLKWGQPCYMQGKRNIVLIHHFKEYCALLFFKGALLQNPKGLLIQQTAQVQAARQMRFTDIKTIKAQKADIKAYIYEAIAVEEAGIAVPMKKLTDYPVPALLQAAFKKEPAFKKAFNGLTPGRQRAYLLYFAQPKQEKTVLSRIEKYKPQILAGKGLND</sequence>
<dbReference type="EMBL" id="FNQY01000005">
    <property type="protein sequence ID" value="SDZ96181.1"/>
    <property type="molecule type" value="Genomic_DNA"/>
</dbReference>
<evidence type="ECO:0000313" key="3">
    <source>
        <dbReference type="Proteomes" id="UP000199041"/>
    </source>
</evidence>
<dbReference type="OrthoDB" id="214150at2"/>
<dbReference type="Proteomes" id="UP000199041">
    <property type="component" value="Unassembled WGS sequence"/>
</dbReference>
<feature type="domain" description="YdhG-like" evidence="1">
    <location>
        <begin position="16"/>
        <end position="112"/>
    </location>
</feature>
<dbReference type="Pfam" id="PF08818">
    <property type="entry name" value="DUF1801"/>
    <property type="match status" value="1"/>
</dbReference>
<dbReference type="PIRSF" id="PIRSF021308">
    <property type="entry name" value="UCP021308"/>
    <property type="match status" value="1"/>
</dbReference>
<proteinExistence type="predicted"/>
<evidence type="ECO:0000313" key="2">
    <source>
        <dbReference type="EMBL" id="SDZ96181.1"/>
    </source>
</evidence>